<keyword evidence="3" id="KW-1185">Reference proteome</keyword>
<dbReference type="OrthoDB" id="2416858at2759"/>
<evidence type="ECO:0000313" key="2">
    <source>
        <dbReference type="EMBL" id="KAG0263426.1"/>
    </source>
</evidence>
<proteinExistence type="predicted"/>
<accession>A0A9P6U892</accession>
<gene>
    <name evidence="2" type="ORF">BG011_008833</name>
</gene>
<evidence type="ECO:0000256" key="1">
    <source>
        <dbReference type="SAM" id="SignalP"/>
    </source>
</evidence>
<feature type="chain" id="PRO_5040378897" evidence="1">
    <location>
        <begin position="21"/>
        <end position="82"/>
    </location>
</feature>
<dbReference type="Proteomes" id="UP000726737">
    <property type="component" value="Unassembled WGS sequence"/>
</dbReference>
<protein>
    <submittedName>
        <fullName evidence="2">Uncharacterized protein</fullName>
    </submittedName>
</protein>
<name>A0A9P6U892_9FUNG</name>
<dbReference type="AlphaFoldDB" id="A0A9P6U892"/>
<dbReference type="EMBL" id="JAAAJA010000075">
    <property type="protein sequence ID" value="KAG0263426.1"/>
    <property type="molecule type" value="Genomic_DNA"/>
</dbReference>
<sequence length="82" mass="8656">MKISISTVFAALAVVLTVTAIPADVSEPLAETVELTPRATCCKYATGGQWCGPTGCCLWKKCLAYGSPASCGFPNCCFKWNC</sequence>
<comment type="caution">
    <text evidence="2">The sequence shown here is derived from an EMBL/GenBank/DDBJ whole genome shotgun (WGS) entry which is preliminary data.</text>
</comment>
<evidence type="ECO:0000313" key="3">
    <source>
        <dbReference type="Proteomes" id="UP000726737"/>
    </source>
</evidence>
<feature type="signal peptide" evidence="1">
    <location>
        <begin position="1"/>
        <end position="20"/>
    </location>
</feature>
<reference evidence="2" key="1">
    <citation type="journal article" date="2020" name="Fungal Divers.">
        <title>Resolving the Mortierellaceae phylogeny through synthesis of multi-gene phylogenetics and phylogenomics.</title>
        <authorList>
            <person name="Vandepol N."/>
            <person name="Liber J."/>
            <person name="Desiro A."/>
            <person name="Na H."/>
            <person name="Kennedy M."/>
            <person name="Barry K."/>
            <person name="Grigoriev I.V."/>
            <person name="Miller A.N."/>
            <person name="O'Donnell K."/>
            <person name="Stajich J.E."/>
            <person name="Bonito G."/>
        </authorList>
    </citation>
    <scope>NUCLEOTIDE SEQUENCE</scope>
    <source>
        <strain evidence="2">KOD948</strain>
    </source>
</reference>
<keyword evidence="1" id="KW-0732">Signal</keyword>
<organism evidence="2 3">
    <name type="scientific">Mortierella polycephala</name>
    <dbReference type="NCBI Taxonomy" id="41804"/>
    <lineage>
        <taxon>Eukaryota</taxon>
        <taxon>Fungi</taxon>
        <taxon>Fungi incertae sedis</taxon>
        <taxon>Mucoromycota</taxon>
        <taxon>Mortierellomycotina</taxon>
        <taxon>Mortierellomycetes</taxon>
        <taxon>Mortierellales</taxon>
        <taxon>Mortierellaceae</taxon>
        <taxon>Mortierella</taxon>
    </lineage>
</organism>